<evidence type="ECO:0000313" key="3">
    <source>
        <dbReference type="Proteomes" id="UP000660680"/>
    </source>
</evidence>
<keyword evidence="3" id="KW-1185">Reference proteome</keyword>
<accession>A0A918GI67</accession>
<feature type="region of interest" description="Disordered" evidence="1">
    <location>
        <begin position="61"/>
        <end position="184"/>
    </location>
</feature>
<organism evidence="2 3">
    <name type="scientific">Actinokineospora fastidiosa</name>
    <dbReference type="NCBI Taxonomy" id="1816"/>
    <lineage>
        <taxon>Bacteria</taxon>
        <taxon>Bacillati</taxon>
        <taxon>Actinomycetota</taxon>
        <taxon>Actinomycetes</taxon>
        <taxon>Pseudonocardiales</taxon>
        <taxon>Pseudonocardiaceae</taxon>
        <taxon>Actinokineospora</taxon>
    </lineage>
</organism>
<sequence length="184" mass="17687">MAVGIDVGKSAGMVLGIAGAASGFIHSGMCRSHPGARYGSAGSRASPTNSSVAAVNGLLSPASPARTRRGAGGGGNGAVGPATTSGTGNTRANPSTRPIASRSTTTEARGSINGGRTGASPTTNGATPRTVGVNGGKEAQDRADPRPAPAPPAPLAWPDPPGPGAPPPVAEPAESPADLWPTGT</sequence>
<dbReference type="Proteomes" id="UP000660680">
    <property type="component" value="Unassembled WGS sequence"/>
</dbReference>
<reference evidence="2" key="1">
    <citation type="journal article" date="2014" name="Int. J. Syst. Evol. Microbiol.">
        <title>Complete genome sequence of Corynebacterium casei LMG S-19264T (=DSM 44701T), isolated from a smear-ripened cheese.</title>
        <authorList>
            <consortium name="US DOE Joint Genome Institute (JGI-PGF)"/>
            <person name="Walter F."/>
            <person name="Albersmeier A."/>
            <person name="Kalinowski J."/>
            <person name="Ruckert C."/>
        </authorList>
    </citation>
    <scope>NUCLEOTIDE SEQUENCE</scope>
    <source>
        <strain evidence="2">JCM 3276</strain>
    </source>
</reference>
<comment type="caution">
    <text evidence="2">The sequence shown here is derived from an EMBL/GenBank/DDBJ whole genome shotgun (WGS) entry which is preliminary data.</text>
</comment>
<evidence type="ECO:0000313" key="2">
    <source>
        <dbReference type="EMBL" id="GGS37586.1"/>
    </source>
</evidence>
<gene>
    <name evidence="2" type="ORF">GCM10010171_35600</name>
</gene>
<reference evidence="2" key="2">
    <citation type="submission" date="2020-09" db="EMBL/GenBank/DDBJ databases">
        <authorList>
            <person name="Sun Q."/>
            <person name="Ohkuma M."/>
        </authorList>
    </citation>
    <scope>NUCLEOTIDE SEQUENCE</scope>
    <source>
        <strain evidence="2">JCM 3276</strain>
    </source>
</reference>
<evidence type="ECO:0000256" key="1">
    <source>
        <dbReference type="SAM" id="MobiDB-lite"/>
    </source>
</evidence>
<feature type="compositionally biased region" description="Pro residues" evidence="1">
    <location>
        <begin position="146"/>
        <end position="170"/>
    </location>
</feature>
<dbReference type="AlphaFoldDB" id="A0A918GI67"/>
<dbReference type="EMBL" id="BMRB01000002">
    <property type="protein sequence ID" value="GGS37586.1"/>
    <property type="molecule type" value="Genomic_DNA"/>
</dbReference>
<feature type="compositionally biased region" description="Polar residues" evidence="1">
    <location>
        <begin position="85"/>
        <end position="108"/>
    </location>
</feature>
<proteinExistence type="predicted"/>
<name>A0A918GI67_9PSEU</name>
<protein>
    <submittedName>
        <fullName evidence="2">Uncharacterized protein</fullName>
    </submittedName>
</protein>